<dbReference type="InterPro" id="IPR006162">
    <property type="entry name" value="Ppantetheine_attach_site"/>
</dbReference>
<evidence type="ECO:0000313" key="4">
    <source>
        <dbReference type="EMBL" id="QVJ01310.1"/>
    </source>
</evidence>
<accession>A0A975QKK4</accession>
<dbReference type="PROSITE" id="PS50075">
    <property type="entry name" value="CARRIER"/>
    <property type="match status" value="1"/>
</dbReference>
<feature type="domain" description="Carrier" evidence="3">
    <location>
        <begin position="5"/>
        <end position="86"/>
    </location>
</feature>
<dbReference type="SUPFAM" id="SSF47336">
    <property type="entry name" value="ACP-like"/>
    <property type="match status" value="1"/>
</dbReference>
<dbReference type="RefSeq" id="WP_378738867.1">
    <property type="nucleotide sequence ID" value="NZ_CBDRIY010000005.1"/>
</dbReference>
<dbReference type="InterPro" id="IPR036736">
    <property type="entry name" value="ACP-like_sf"/>
</dbReference>
<dbReference type="Gene3D" id="1.10.1200.10">
    <property type="entry name" value="ACP-like"/>
    <property type="match status" value="1"/>
</dbReference>
<reference evidence="4" key="1">
    <citation type="submission" date="2021-05" db="EMBL/GenBank/DDBJ databases">
        <authorList>
            <person name="Kaiqin L."/>
            <person name="Jian G."/>
        </authorList>
    </citation>
    <scope>NUCLEOTIDE SEQUENCE</scope>
    <source>
        <strain evidence="4">HDS5</strain>
    </source>
</reference>
<protein>
    <submittedName>
        <fullName evidence="4">Acyl carrier protein</fullName>
    </submittedName>
</protein>
<dbReference type="PROSITE" id="PS00012">
    <property type="entry name" value="PHOSPHOPANTETHEINE"/>
    <property type="match status" value="1"/>
</dbReference>
<dbReference type="EMBL" id="CP074402">
    <property type="protein sequence ID" value="QVJ01310.1"/>
    <property type="molecule type" value="Genomic_DNA"/>
</dbReference>
<keyword evidence="1" id="KW-0596">Phosphopantetheine</keyword>
<name>A0A975QKK4_9ACTN</name>
<gene>
    <name evidence="4" type="ORF">KGD82_24790</name>
</gene>
<dbReference type="AlphaFoldDB" id="A0A975QKK4"/>
<sequence length="86" mass="8964">MAQEHITLEELVELISASAGVRTDTGTAATQSFEELGVDSLGVLGIVAEIERRVGRKLGSEAELSPSPTALIAFVNEDAPTLVEGV</sequence>
<dbReference type="Proteomes" id="UP000682416">
    <property type="component" value="Chromosome"/>
</dbReference>
<dbReference type="InterPro" id="IPR009081">
    <property type="entry name" value="PP-bd_ACP"/>
</dbReference>
<dbReference type="KEGG" id="nec:KGD82_24790"/>
<evidence type="ECO:0000256" key="2">
    <source>
        <dbReference type="ARBA" id="ARBA00022553"/>
    </source>
</evidence>
<organism evidence="4 5">
    <name type="scientific">Nocardiopsis eucommiae</name>
    <dbReference type="NCBI Taxonomy" id="2831970"/>
    <lineage>
        <taxon>Bacteria</taxon>
        <taxon>Bacillati</taxon>
        <taxon>Actinomycetota</taxon>
        <taxon>Actinomycetes</taxon>
        <taxon>Streptosporangiales</taxon>
        <taxon>Nocardiopsidaceae</taxon>
        <taxon>Nocardiopsis</taxon>
    </lineage>
</organism>
<evidence type="ECO:0000259" key="3">
    <source>
        <dbReference type="PROSITE" id="PS50075"/>
    </source>
</evidence>
<dbReference type="Pfam" id="PF00550">
    <property type="entry name" value="PP-binding"/>
    <property type="match status" value="1"/>
</dbReference>
<proteinExistence type="predicted"/>
<evidence type="ECO:0000313" key="5">
    <source>
        <dbReference type="Proteomes" id="UP000682416"/>
    </source>
</evidence>
<keyword evidence="5" id="KW-1185">Reference proteome</keyword>
<keyword evidence="2" id="KW-0597">Phosphoprotein</keyword>
<evidence type="ECO:0000256" key="1">
    <source>
        <dbReference type="ARBA" id="ARBA00022450"/>
    </source>
</evidence>